<comment type="caution">
    <text evidence="2">The sequence shown here is derived from an EMBL/GenBank/DDBJ whole genome shotgun (WGS) entry which is preliminary data.</text>
</comment>
<accession>A0A0F3MF54</accession>
<proteinExistence type="predicted"/>
<organism evidence="2 3">
    <name type="scientific">Orientia tsutsugamushi str. Gilliam</name>
    <dbReference type="NCBI Taxonomy" id="1359184"/>
    <lineage>
        <taxon>Bacteria</taxon>
        <taxon>Pseudomonadati</taxon>
        <taxon>Pseudomonadota</taxon>
        <taxon>Alphaproteobacteria</taxon>
        <taxon>Rickettsiales</taxon>
        <taxon>Rickettsiaceae</taxon>
        <taxon>Rickettsieae</taxon>
        <taxon>Orientia</taxon>
    </lineage>
</organism>
<evidence type="ECO:0000313" key="3">
    <source>
        <dbReference type="Proteomes" id="UP000033769"/>
    </source>
</evidence>
<dbReference type="Proteomes" id="UP000033769">
    <property type="component" value="Unassembled WGS sequence"/>
</dbReference>
<name>A0A0F3MF54_ORITS</name>
<evidence type="ECO:0000313" key="1">
    <source>
        <dbReference type="EMBL" id="KJV52248.1"/>
    </source>
</evidence>
<gene>
    <name evidence="2" type="ORF">OTSGILL_0952</name>
    <name evidence="1" type="ORF">OTSGILL_1654</name>
</gene>
<reference evidence="2 3" key="1">
    <citation type="submission" date="2015-02" db="EMBL/GenBank/DDBJ databases">
        <title>Genome Sequencing of Rickettsiales.</title>
        <authorList>
            <person name="Daugherty S.C."/>
            <person name="Su Q."/>
            <person name="Abolude K."/>
            <person name="Beier-Sexton M."/>
            <person name="Carlyon J.A."/>
            <person name="Carter R."/>
            <person name="Day N.P."/>
            <person name="Dumler S.J."/>
            <person name="Dyachenko V."/>
            <person name="Godinez A."/>
            <person name="Kurtti T.J."/>
            <person name="Lichay M."/>
            <person name="Mullins K.E."/>
            <person name="Ott S."/>
            <person name="Pappas-Brown V."/>
            <person name="Paris D.H."/>
            <person name="Patel P."/>
            <person name="Richards A.L."/>
            <person name="Sadzewicz L."/>
            <person name="Sears K."/>
            <person name="Seidman D."/>
            <person name="Sengamalay N."/>
            <person name="Stenos J."/>
            <person name="Tallon L.J."/>
            <person name="Vincent G."/>
            <person name="Fraser C.M."/>
            <person name="Munderloh U."/>
            <person name="Dunning-Hotopp J.C."/>
        </authorList>
    </citation>
    <scope>NUCLEOTIDE SEQUENCE [LARGE SCALE GENOMIC DNA]</scope>
    <source>
        <strain evidence="2 3">Gilliam</strain>
    </source>
</reference>
<protein>
    <submittedName>
        <fullName evidence="2">Uncharacterized protein</fullName>
    </submittedName>
</protein>
<dbReference type="PATRIC" id="fig|1359184.3.peg.1202"/>
<evidence type="ECO:0000313" key="2">
    <source>
        <dbReference type="EMBL" id="KJV53179.1"/>
    </source>
</evidence>
<dbReference type="EMBL" id="LANO01000011">
    <property type="protein sequence ID" value="KJV53179.1"/>
    <property type="molecule type" value="Genomic_DNA"/>
</dbReference>
<sequence>MVINKLYHNLNFLYTPIPDKNWKRSKLNYKFFEFSYHDAKTNLKLHISGVNE</sequence>
<dbReference type="AlphaFoldDB" id="A0A0F3MF54"/>
<dbReference type="EMBL" id="LANO01000027">
    <property type="protein sequence ID" value="KJV52248.1"/>
    <property type="molecule type" value="Genomic_DNA"/>
</dbReference>